<dbReference type="AlphaFoldDB" id="A0A9D4YHR6"/>
<reference evidence="2 3" key="1">
    <citation type="journal article" date="2022" name="Nat. Genet.">
        <title>Improved pea reference genome and pan-genome highlight genomic features and evolutionary characteristics.</title>
        <authorList>
            <person name="Yang T."/>
            <person name="Liu R."/>
            <person name="Luo Y."/>
            <person name="Hu S."/>
            <person name="Wang D."/>
            <person name="Wang C."/>
            <person name="Pandey M.K."/>
            <person name="Ge S."/>
            <person name="Xu Q."/>
            <person name="Li N."/>
            <person name="Li G."/>
            <person name="Huang Y."/>
            <person name="Saxena R.K."/>
            <person name="Ji Y."/>
            <person name="Li M."/>
            <person name="Yan X."/>
            <person name="He Y."/>
            <person name="Liu Y."/>
            <person name="Wang X."/>
            <person name="Xiang C."/>
            <person name="Varshney R.K."/>
            <person name="Ding H."/>
            <person name="Gao S."/>
            <person name="Zong X."/>
        </authorList>
    </citation>
    <scope>NUCLEOTIDE SEQUENCE [LARGE SCALE GENOMIC DNA]</scope>
    <source>
        <strain evidence="2 3">cv. Zhongwan 6</strain>
    </source>
</reference>
<dbReference type="GO" id="GO:0003676">
    <property type="term" value="F:nucleic acid binding"/>
    <property type="evidence" value="ECO:0007669"/>
    <property type="project" value="InterPro"/>
</dbReference>
<dbReference type="Proteomes" id="UP001058974">
    <property type="component" value="Chromosome 2"/>
</dbReference>
<evidence type="ECO:0000313" key="3">
    <source>
        <dbReference type="Proteomes" id="UP001058974"/>
    </source>
</evidence>
<feature type="domain" description="Integrase zinc-binding" evidence="1">
    <location>
        <begin position="132"/>
        <end position="180"/>
    </location>
</feature>
<proteinExistence type="predicted"/>
<dbReference type="Gene3D" id="3.30.420.10">
    <property type="entry name" value="Ribonuclease H-like superfamily/Ribonuclease H"/>
    <property type="match status" value="1"/>
</dbReference>
<dbReference type="Gramene" id="Psat02G0482000-T1">
    <property type="protein sequence ID" value="KAI5439182.1"/>
    <property type="gene ID" value="KIW84_024820"/>
</dbReference>
<dbReference type="InterPro" id="IPR036397">
    <property type="entry name" value="RNaseH_sf"/>
</dbReference>
<dbReference type="Gene3D" id="1.10.340.70">
    <property type="match status" value="1"/>
</dbReference>
<dbReference type="PANTHER" id="PTHR48475:SF1">
    <property type="entry name" value="RNASE H TYPE-1 DOMAIN-CONTAINING PROTEIN"/>
    <property type="match status" value="1"/>
</dbReference>
<dbReference type="InterPro" id="IPR041588">
    <property type="entry name" value="Integrase_H2C2"/>
</dbReference>
<comment type="caution">
    <text evidence="2">The sequence shown here is derived from an EMBL/GenBank/DDBJ whole genome shotgun (WGS) entry which is preliminary data.</text>
</comment>
<sequence>MVIRDCETPGPDEGPGPGSRWKLIFDGSLNEKGHGIGDIITSLMGYHTPFTTRLWFTCTNNMAEYKACIIGLGEAIDLSIKILEKQEYPANASSQDRKMLRRLESKFFLNYDVLYKQNHDMVLLRRLDGYETNMLIKEIHEGSFVTHTNGHTMAKKILRAGYYWLTMESDCFKYVKKCHKFRIYVDKVHVPPTPLNVLTAPYPFSMWGIDITEMIKPKYANKH</sequence>
<dbReference type="SUPFAM" id="SSF53098">
    <property type="entry name" value="Ribonuclease H-like"/>
    <property type="match status" value="1"/>
</dbReference>
<protein>
    <recommendedName>
        <fullName evidence="1">Integrase zinc-binding domain-containing protein</fullName>
    </recommendedName>
</protein>
<gene>
    <name evidence="2" type="ORF">KIW84_024820</name>
</gene>
<dbReference type="Pfam" id="PF17921">
    <property type="entry name" value="Integrase_H2C2"/>
    <property type="match status" value="1"/>
</dbReference>
<evidence type="ECO:0000259" key="1">
    <source>
        <dbReference type="Pfam" id="PF17921"/>
    </source>
</evidence>
<evidence type="ECO:0000313" key="2">
    <source>
        <dbReference type="EMBL" id="KAI5439182.1"/>
    </source>
</evidence>
<organism evidence="2 3">
    <name type="scientific">Pisum sativum</name>
    <name type="common">Garden pea</name>
    <name type="synonym">Lathyrus oleraceus</name>
    <dbReference type="NCBI Taxonomy" id="3888"/>
    <lineage>
        <taxon>Eukaryota</taxon>
        <taxon>Viridiplantae</taxon>
        <taxon>Streptophyta</taxon>
        <taxon>Embryophyta</taxon>
        <taxon>Tracheophyta</taxon>
        <taxon>Spermatophyta</taxon>
        <taxon>Magnoliopsida</taxon>
        <taxon>eudicotyledons</taxon>
        <taxon>Gunneridae</taxon>
        <taxon>Pentapetalae</taxon>
        <taxon>rosids</taxon>
        <taxon>fabids</taxon>
        <taxon>Fabales</taxon>
        <taxon>Fabaceae</taxon>
        <taxon>Papilionoideae</taxon>
        <taxon>50 kb inversion clade</taxon>
        <taxon>NPAAA clade</taxon>
        <taxon>Hologalegina</taxon>
        <taxon>IRL clade</taxon>
        <taxon>Fabeae</taxon>
        <taxon>Lathyrus</taxon>
    </lineage>
</organism>
<dbReference type="InterPro" id="IPR012337">
    <property type="entry name" value="RNaseH-like_sf"/>
</dbReference>
<keyword evidence="3" id="KW-1185">Reference proteome</keyword>
<dbReference type="PANTHER" id="PTHR48475">
    <property type="entry name" value="RIBONUCLEASE H"/>
    <property type="match status" value="1"/>
</dbReference>
<name>A0A9D4YHR6_PEA</name>
<accession>A0A9D4YHR6</accession>
<dbReference type="EMBL" id="JAMSHJ010000002">
    <property type="protein sequence ID" value="KAI5439182.1"/>
    <property type="molecule type" value="Genomic_DNA"/>
</dbReference>